<evidence type="ECO:0000313" key="2">
    <source>
        <dbReference type="EMBL" id="KAF0733173.1"/>
    </source>
</evidence>
<feature type="region of interest" description="Disordered" evidence="1">
    <location>
        <begin position="88"/>
        <end position="111"/>
    </location>
</feature>
<evidence type="ECO:0000313" key="3">
    <source>
        <dbReference type="Proteomes" id="UP000481153"/>
    </source>
</evidence>
<evidence type="ECO:0000256" key="1">
    <source>
        <dbReference type="SAM" id="MobiDB-lite"/>
    </source>
</evidence>
<accession>A0A6G0WZY7</accession>
<comment type="caution">
    <text evidence="2">The sequence shown here is derived from an EMBL/GenBank/DDBJ whole genome shotgun (WGS) entry which is preliminary data.</text>
</comment>
<proteinExistence type="predicted"/>
<name>A0A6G0WZY7_9STRA</name>
<dbReference type="EMBL" id="VJMJ01000126">
    <property type="protein sequence ID" value="KAF0733173.1"/>
    <property type="molecule type" value="Genomic_DNA"/>
</dbReference>
<dbReference type="Proteomes" id="UP000481153">
    <property type="component" value="Unassembled WGS sequence"/>
</dbReference>
<reference evidence="2 3" key="1">
    <citation type="submission" date="2019-07" db="EMBL/GenBank/DDBJ databases">
        <title>Genomics analysis of Aphanomyces spp. identifies a new class of oomycete effector associated with host adaptation.</title>
        <authorList>
            <person name="Gaulin E."/>
        </authorList>
    </citation>
    <scope>NUCLEOTIDE SEQUENCE [LARGE SCALE GENOMIC DNA]</scope>
    <source>
        <strain evidence="2 3">ATCC 201684</strain>
    </source>
</reference>
<protein>
    <submittedName>
        <fullName evidence="2">Uncharacterized protein</fullName>
    </submittedName>
</protein>
<gene>
    <name evidence="2" type="ORF">Ae201684_009990</name>
</gene>
<keyword evidence="3" id="KW-1185">Reference proteome</keyword>
<organism evidence="2 3">
    <name type="scientific">Aphanomyces euteiches</name>
    <dbReference type="NCBI Taxonomy" id="100861"/>
    <lineage>
        <taxon>Eukaryota</taxon>
        <taxon>Sar</taxon>
        <taxon>Stramenopiles</taxon>
        <taxon>Oomycota</taxon>
        <taxon>Saprolegniomycetes</taxon>
        <taxon>Saprolegniales</taxon>
        <taxon>Verrucalvaceae</taxon>
        <taxon>Aphanomyces</taxon>
    </lineage>
</organism>
<sequence>MVFISHSTATIGRRRLDVACNSRQQARDVEGSLLFATLDFTNLYTDMLLAPRLLSRKTRQPNDKKDAPPPPCSCVGISSFPLHAAFAPASKESNEHTTTLDQAPPVVMLSG</sequence>
<dbReference type="VEuPathDB" id="FungiDB:AeMF1_018600"/>
<dbReference type="AlphaFoldDB" id="A0A6G0WZY7"/>